<proteinExistence type="predicted"/>
<dbReference type="AlphaFoldDB" id="A0AAN7JP69"/>
<dbReference type="PANTHER" id="PTHR33237:SF46">
    <property type="entry name" value="OS01G0606100 PROTEIN"/>
    <property type="match status" value="1"/>
</dbReference>
<evidence type="ECO:0000313" key="2">
    <source>
        <dbReference type="EMBL" id="KAK4750790.1"/>
    </source>
</evidence>
<comment type="caution">
    <text evidence="2">The sequence shown here is derived from an EMBL/GenBank/DDBJ whole genome shotgun (WGS) entry which is preliminary data.</text>
</comment>
<reference evidence="2 3" key="1">
    <citation type="journal article" date="2023" name="Hortic Res">
        <title>Pangenome of water caltrop reveals structural variations and asymmetric subgenome divergence after allopolyploidization.</title>
        <authorList>
            <person name="Zhang X."/>
            <person name="Chen Y."/>
            <person name="Wang L."/>
            <person name="Yuan Y."/>
            <person name="Fang M."/>
            <person name="Shi L."/>
            <person name="Lu R."/>
            <person name="Comes H.P."/>
            <person name="Ma Y."/>
            <person name="Chen Y."/>
            <person name="Huang G."/>
            <person name="Zhou Y."/>
            <person name="Zheng Z."/>
            <person name="Qiu Y."/>
        </authorList>
    </citation>
    <scope>NUCLEOTIDE SEQUENCE [LARGE SCALE GENOMIC DNA]</scope>
    <source>
        <tissue evidence="2">Roots</tissue>
    </source>
</reference>
<gene>
    <name evidence="2" type="ORF">SAY87_004272</name>
</gene>
<evidence type="ECO:0000256" key="1">
    <source>
        <dbReference type="SAM" id="MobiDB-lite"/>
    </source>
</evidence>
<dbReference type="PANTHER" id="PTHR33237">
    <property type="entry name" value="F2P16.13 PROTEIN-RELATED"/>
    <property type="match status" value="1"/>
</dbReference>
<dbReference type="EMBL" id="JAXIOK010000017">
    <property type="protein sequence ID" value="KAK4750790.1"/>
    <property type="molecule type" value="Genomic_DNA"/>
</dbReference>
<dbReference type="Proteomes" id="UP001345219">
    <property type="component" value="Chromosome 4"/>
</dbReference>
<sequence length="161" mass="17995">MVHEPSEKGCPDTPRRPVPGILLPVSAFMAALSRKARHVSKKLPRHHNNKTNRMPSGGVEPVKPPRSTTRKPVPRRPKELITSVSNKVIRLIRDRKKDGAVAEPEEEEDFGDGGVWQKAILMGGRCQPLNFSGVIYYDENGRKLDHLPSHRTKPYDGISGH</sequence>
<accession>A0AAN7JP69</accession>
<feature type="compositionally biased region" description="Basic residues" evidence="1">
    <location>
        <begin position="36"/>
        <end position="50"/>
    </location>
</feature>
<keyword evidence="3" id="KW-1185">Reference proteome</keyword>
<organism evidence="2 3">
    <name type="scientific">Trapa incisa</name>
    <dbReference type="NCBI Taxonomy" id="236973"/>
    <lineage>
        <taxon>Eukaryota</taxon>
        <taxon>Viridiplantae</taxon>
        <taxon>Streptophyta</taxon>
        <taxon>Embryophyta</taxon>
        <taxon>Tracheophyta</taxon>
        <taxon>Spermatophyta</taxon>
        <taxon>Magnoliopsida</taxon>
        <taxon>eudicotyledons</taxon>
        <taxon>Gunneridae</taxon>
        <taxon>Pentapetalae</taxon>
        <taxon>rosids</taxon>
        <taxon>malvids</taxon>
        <taxon>Myrtales</taxon>
        <taxon>Lythraceae</taxon>
        <taxon>Trapa</taxon>
    </lineage>
</organism>
<protein>
    <submittedName>
        <fullName evidence="2">Uncharacterized protein</fullName>
    </submittedName>
</protein>
<evidence type="ECO:0000313" key="3">
    <source>
        <dbReference type="Proteomes" id="UP001345219"/>
    </source>
</evidence>
<feature type="region of interest" description="Disordered" evidence="1">
    <location>
        <begin position="36"/>
        <end position="80"/>
    </location>
</feature>
<name>A0AAN7JP69_9MYRT</name>